<name>A0A1G8Y5Y8_9EURY</name>
<dbReference type="Pfam" id="PF13673">
    <property type="entry name" value="Acetyltransf_10"/>
    <property type="match status" value="1"/>
</dbReference>
<dbReference type="EMBL" id="FNFC01000013">
    <property type="protein sequence ID" value="SDJ98047.1"/>
    <property type="molecule type" value="Genomic_DNA"/>
</dbReference>
<dbReference type="PROSITE" id="PS51186">
    <property type="entry name" value="GNAT"/>
    <property type="match status" value="1"/>
</dbReference>
<proteinExistence type="predicted"/>
<protein>
    <submittedName>
        <fullName evidence="2">Acetyltransferase (GNAT) domain-containing protein</fullName>
    </submittedName>
</protein>
<evidence type="ECO:0000313" key="2">
    <source>
        <dbReference type="EMBL" id="SDJ98047.1"/>
    </source>
</evidence>
<dbReference type="GO" id="GO:0016747">
    <property type="term" value="F:acyltransferase activity, transferring groups other than amino-acyl groups"/>
    <property type="evidence" value="ECO:0007669"/>
    <property type="project" value="InterPro"/>
</dbReference>
<dbReference type="AlphaFoldDB" id="A0A1G8Y5Y8"/>
<dbReference type="OrthoDB" id="125295at2157"/>
<dbReference type="SUPFAM" id="SSF55729">
    <property type="entry name" value="Acyl-CoA N-acyltransferases (Nat)"/>
    <property type="match status" value="1"/>
</dbReference>
<dbReference type="PANTHER" id="PTHR43451:SF1">
    <property type="entry name" value="ACETYLTRANSFERASE"/>
    <property type="match status" value="1"/>
</dbReference>
<keyword evidence="3" id="KW-1185">Reference proteome</keyword>
<accession>A0A1G8Y5Y8</accession>
<dbReference type="STRING" id="890420.SAMN05216226_11387"/>
<dbReference type="CDD" id="cd04301">
    <property type="entry name" value="NAT_SF"/>
    <property type="match status" value="1"/>
</dbReference>
<dbReference type="RefSeq" id="WP_092703831.1">
    <property type="nucleotide sequence ID" value="NZ_FNFC01000013.1"/>
</dbReference>
<dbReference type="Proteomes" id="UP000198856">
    <property type="component" value="Unassembled WGS sequence"/>
</dbReference>
<keyword evidence="2" id="KW-0808">Transferase</keyword>
<feature type="domain" description="N-acetyltransferase" evidence="1">
    <location>
        <begin position="33"/>
        <end position="168"/>
    </location>
</feature>
<dbReference type="InterPro" id="IPR000182">
    <property type="entry name" value="GNAT_dom"/>
</dbReference>
<dbReference type="InterPro" id="IPR016181">
    <property type="entry name" value="Acyl_CoA_acyltransferase"/>
</dbReference>
<sequence>MSPTNRRVMATARFREAETNDARVLWSTKHSAINAVETDEYTTAELAAWMPESGAISDFRRAIDSETFDVIVAEADGETVGYGVLNRLDERIDAVFVLPEHSRQGIATSPVQQLESRASMGGIAELTLVSSLDAREFYRGPNYRVVETETRAIDGTDLEFLIMSKSCDVCV</sequence>
<evidence type="ECO:0000313" key="3">
    <source>
        <dbReference type="Proteomes" id="UP000198856"/>
    </source>
</evidence>
<dbReference type="Gene3D" id="3.40.630.30">
    <property type="match status" value="1"/>
</dbReference>
<gene>
    <name evidence="2" type="ORF">SAMN05216226_11387</name>
</gene>
<dbReference type="InterPro" id="IPR052564">
    <property type="entry name" value="N-acetyltrans/Recomb-assoc"/>
</dbReference>
<dbReference type="PANTHER" id="PTHR43451">
    <property type="entry name" value="ACETYLTRANSFERASE (GNAT) FAMILY PROTEIN"/>
    <property type="match status" value="1"/>
</dbReference>
<evidence type="ECO:0000259" key="1">
    <source>
        <dbReference type="PROSITE" id="PS51186"/>
    </source>
</evidence>
<organism evidence="2 3">
    <name type="scientific">Halovenus aranensis</name>
    <dbReference type="NCBI Taxonomy" id="890420"/>
    <lineage>
        <taxon>Archaea</taxon>
        <taxon>Methanobacteriati</taxon>
        <taxon>Methanobacteriota</taxon>
        <taxon>Stenosarchaea group</taxon>
        <taxon>Halobacteria</taxon>
        <taxon>Halobacteriales</taxon>
        <taxon>Haloarculaceae</taxon>
        <taxon>Halovenus</taxon>
    </lineage>
</organism>
<reference evidence="2 3" key="1">
    <citation type="submission" date="2016-10" db="EMBL/GenBank/DDBJ databases">
        <authorList>
            <person name="de Groot N.N."/>
        </authorList>
    </citation>
    <scope>NUCLEOTIDE SEQUENCE [LARGE SCALE GENOMIC DNA]</scope>
    <source>
        <strain evidence="2 3">IBRC-M10015</strain>
    </source>
</reference>